<sequence>MTLALLRRNTSKSNGGRLTVQEAIQKRQVHFFKERKLSERHKYFYQVQGQLGVTGLTWCDLIVDSGGDIYFERIMFDAQVCEDMFAVLERFCTTHLESNGNNPI</sequence>
<evidence type="ECO:0000313" key="1">
    <source>
        <dbReference type="EMBL" id="KAH9371733.1"/>
    </source>
</evidence>
<dbReference type="VEuPathDB" id="VectorBase:HLOH_046313"/>
<dbReference type="Gene3D" id="3.90.320.10">
    <property type="match status" value="1"/>
</dbReference>
<accession>A0A9J6G8U5</accession>
<comment type="caution">
    <text evidence="1">The sequence shown here is derived from an EMBL/GenBank/DDBJ whole genome shotgun (WGS) entry which is preliminary data.</text>
</comment>
<dbReference type="PANTHER" id="PTHR46609">
    <property type="entry name" value="EXONUCLEASE, PHAGE-TYPE/RECB, C-TERMINAL DOMAIN-CONTAINING PROTEIN"/>
    <property type="match status" value="1"/>
</dbReference>
<organism evidence="1 2">
    <name type="scientific">Haemaphysalis longicornis</name>
    <name type="common">Bush tick</name>
    <dbReference type="NCBI Taxonomy" id="44386"/>
    <lineage>
        <taxon>Eukaryota</taxon>
        <taxon>Metazoa</taxon>
        <taxon>Ecdysozoa</taxon>
        <taxon>Arthropoda</taxon>
        <taxon>Chelicerata</taxon>
        <taxon>Arachnida</taxon>
        <taxon>Acari</taxon>
        <taxon>Parasitiformes</taxon>
        <taxon>Ixodida</taxon>
        <taxon>Ixodoidea</taxon>
        <taxon>Ixodidae</taxon>
        <taxon>Haemaphysalinae</taxon>
        <taxon>Haemaphysalis</taxon>
    </lineage>
</organism>
<dbReference type="AlphaFoldDB" id="A0A9J6G8U5"/>
<dbReference type="InterPro" id="IPR011335">
    <property type="entry name" value="Restrct_endonuc-II-like"/>
</dbReference>
<name>A0A9J6G8U5_HAELO</name>
<keyword evidence="2" id="KW-1185">Reference proteome</keyword>
<dbReference type="Proteomes" id="UP000821853">
    <property type="component" value="Chromosome 3"/>
</dbReference>
<gene>
    <name evidence="1" type="ORF">HPB48_014049</name>
</gene>
<protein>
    <submittedName>
        <fullName evidence="1">Uncharacterized protein</fullName>
    </submittedName>
</protein>
<reference evidence="1 2" key="1">
    <citation type="journal article" date="2020" name="Cell">
        <title>Large-Scale Comparative Analyses of Tick Genomes Elucidate Their Genetic Diversity and Vector Capacities.</title>
        <authorList>
            <consortium name="Tick Genome and Microbiome Consortium (TIGMIC)"/>
            <person name="Jia N."/>
            <person name="Wang J."/>
            <person name="Shi W."/>
            <person name="Du L."/>
            <person name="Sun Y."/>
            <person name="Zhan W."/>
            <person name="Jiang J.F."/>
            <person name="Wang Q."/>
            <person name="Zhang B."/>
            <person name="Ji P."/>
            <person name="Bell-Sakyi L."/>
            <person name="Cui X.M."/>
            <person name="Yuan T.T."/>
            <person name="Jiang B.G."/>
            <person name="Yang W.F."/>
            <person name="Lam T.T."/>
            <person name="Chang Q.C."/>
            <person name="Ding S.J."/>
            <person name="Wang X.J."/>
            <person name="Zhu J.G."/>
            <person name="Ruan X.D."/>
            <person name="Zhao L."/>
            <person name="Wei J.T."/>
            <person name="Ye R.Z."/>
            <person name="Que T.C."/>
            <person name="Du C.H."/>
            <person name="Zhou Y.H."/>
            <person name="Cheng J.X."/>
            <person name="Dai P.F."/>
            <person name="Guo W.B."/>
            <person name="Han X.H."/>
            <person name="Huang E.J."/>
            <person name="Li L.F."/>
            <person name="Wei W."/>
            <person name="Gao Y.C."/>
            <person name="Liu J.Z."/>
            <person name="Shao H.Z."/>
            <person name="Wang X."/>
            <person name="Wang C.C."/>
            <person name="Yang T.C."/>
            <person name="Huo Q.B."/>
            <person name="Li W."/>
            <person name="Chen H.Y."/>
            <person name="Chen S.E."/>
            <person name="Zhou L.G."/>
            <person name="Ni X.B."/>
            <person name="Tian J.H."/>
            <person name="Sheng Y."/>
            <person name="Liu T."/>
            <person name="Pan Y.S."/>
            <person name="Xia L.Y."/>
            <person name="Li J."/>
            <person name="Zhao F."/>
            <person name="Cao W.C."/>
        </authorList>
    </citation>
    <scope>NUCLEOTIDE SEQUENCE [LARGE SCALE GENOMIC DNA]</scope>
    <source>
        <strain evidence="1">HaeL-2018</strain>
    </source>
</reference>
<dbReference type="EMBL" id="JABSTR010000005">
    <property type="protein sequence ID" value="KAH9371733.1"/>
    <property type="molecule type" value="Genomic_DNA"/>
</dbReference>
<dbReference type="PANTHER" id="PTHR46609:SF8">
    <property type="entry name" value="YQAJ VIRAL RECOMBINASE DOMAIN-CONTAINING PROTEIN"/>
    <property type="match status" value="1"/>
</dbReference>
<dbReference type="GO" id="GO:0006281">
    <property type="term" value="P:DNA repair"/>
    <property type="evidence" value="ECO:0007669"/>
    <property type="project" value="UniProtKB-ARBA"/>
</dbReference>
<dbReference type="InterPro" id="IPR011604">
    <property type="entry name" value="PDDEXK-like_dom_sf"/>
</dbReference>
<dbReference type="InterPro" id="IPR051703">
    <property type="entry name" value="NF-kappa-B_Signaling_Reg"/>
</dbReference>
<proteinExistence type="predicted"/>
<dbReference type="OrthoDB" id="6781756at2759"/>
<dbReference type="SUPFAM" id="SSF52980">
    <property type="entry name" value="Restriction endonuclease-like"/>
    <property type="match status" value="1"/>
</dbReference>
<evidence type="ECO:0000313" key="2">
    <source>
        <dbReference type="Proteomes" id="UP000821853"/>
    </source>
</evidence>